<organism evidence="2">
    <name type="scientific">Anguilla anguilla</name>
    <name type="common">European freshwater eel</name>
    <name type="synonym">Muraena anguilla</name>
    <dbReference type="NCBI Taxonomy" id="7936"/>
    <lineage>
        <taxon>Eukaryota</taxon>
        <taxon>Metazoa</taxon>
        <taxon>Chordata</taxon>
        <taxon>Craniata</taxon>
        <taxon>Vertebrata</taxon>
        <taxon>Euteleostomi</taxon>
        <taxon>Actinopterygii</taxon>
        <taxon>Neopterygii</taxon>
        <taxon>Teleostei</taxon>
        <taxon>Anguilliformes</taxon>
        <taxon>Anguillidae</taxon>
        <taxon>Anguilla</taxon>
    </lineage>
</organism>
<name>A0A0E9PTF8_ANGAN</name>
<feature type="region of interest" description="Disordered" evidence="1">
    <location>
        <begin position="1"/>
        <end position="34"/>
    </location>
</feature>
<evidence type="ECO:0000256" key="1">
    <source>
        <dbReference type="SAM" id="MobiDB-lite"/>
    </source>
</evidence>
<dbReference type="AlphaFoldDB" id="A0A0E9PTF8"/>
<protein>
    <submittedName>
        <fullName evidence="2">Uncharacterized protein</fullName>
    </submittedName>
</protein>
<accession>A0A0E9PTF8</accession>
<evidence type="ECO:0000313" key="2">
    <source>
        <dbReference type="EMBL" id="JAH07911.1"/>
    </source>
</evidence>
<reference evidence="2" key="2">
    <citation type="journal article" date="2015" name="Fish Shellfish Immunol.">
        <title>Early steps in the European eel (Anguilla anguilla)-Vibrio vulnificus interaction in the gills: Role of the RtxA13 toxin.</title>
        <authorList>
            <person name="Callol A."/>
            <person name="Pajuelo D."/>
            <person name="Ebbesson L."/>
            <person name="Teles M."/>
            <person name="MacKenzie S."/>
            <person name="Amaro C."/>
        </authorList>
    </citation>
    <scope>NUCLEOTIDE SEQUENCE</scope>
</reference>
<proteinExistence type="predicted"/>
<dbReference type="EMBL" id="GBXM01100666">
    <property type="protein sequence ID" value="JAH07911.1"/>
    <property type="molecule type" value="Transcribed_RNA"/>
</dbReference>
<sequence length="34" mass="3872">MIRLSESRGTAEATTQSDAHNIMCMTSHRQEHKN</sequence>
<reference evidence="2" key="1">
    <citation type="submission" date="2014-11" db="EMBL/GenBank/DDBJ databases">
        <authorList>
            <person name="Amaro Gonzalez C."/>
        </authorList>
    </citation>
    <scope>NUCLEOTIDE SEQUENCE</scope>
</reference>